<sequence>MASTCPSTSSSSGLGKRRQKKGQRQQEVTNVTESTRIRVALVLEKFRASNDEVYTFEPNLSNRDRAAVHILCRKMGMKSKSSGANFFPFLTLDDGPVLSRRGDQRRISVFKNKQNVDTLKGKDARSCFKFSEEAKYVLQDLFTRYPPDDGETCEQVVGKHSKKVDKLQGKKDDMFCKPAMNKSEIAKRVQSLASRIEKTPSLKQIAAQRSKLPIASFKDVIISTVVSNQVVLISGETGCGKTTQVPQFILDHMWGKGETCKIVCTQPRRISATSVSERISAERGESVGDTVGYKIRLESRGGRQSSIMFCTNGVLLRALVTNGSAIFNKLAPRKLGKDDISDITHIIVVLIVSSSTNVLAHAPKHLFFNTALTYAFTSSSELLIHCFYEVTA</sequence>
<dbReference type="Proteomes" id="UP000224567">
    <property type="component" value="Unassembled WGS sequence"/>
</dbReference>
<evidence type="ECO:0000313" key="6">
    <source>
        <dbReference type="Proteomes" id="UP000224567"/>
    </source>
</evidence>
<dbReference type="GO" id="GO:0003724">
    <property type="term" value="F:RNA helicase activity"/>
    <property type="evidence" value="ECO:0007669"/>
    <property type="project" value="UniProtKB-EC"/>
</dbReference>
<dbReference type="PROSITE" id="PS51192">
    <property type="entry name" value="HELICASE_ATP_BIND_1"/>
    <property type="match status" value="1"/>
</dbReference>
<feature type="domain" description="Helicase ATP-binding" evidence="4">
    <location>
        <begin position="222"/>
        <end position="356"/>
    </location>
</feature>
<dbReference type="Gene3D" id="3.40.50.300">
    <property type="entry name" value="P-loop containing nucleotide triphosphate hydrolases"/>
    <property type="match status" value="1"/>
</dbReference>
<accession>A0A2G2WCE6</accession>
<dbReference type="CDD" id="cd17917">
    <property type="entry name" value="DEXHc_RHA-like"/>
    <property type="match status" value="1"/>
</dbReference>
<evidence type="ECO:0000313" key="5">
    <source>
        <dbReference type="EMBL" id="PHT42897.1"/>
    </source>
</evidence>
<evidence type="ECO:0000256" key="2">
    <source>
        <dbReference type="ARBA" id="ARBA00047984"/>
    </source>
</evidence>
<evidence type="ECO:0000256" key="1">
    <source>
        <dbReference type="ARBA" id="ARBA00012552"/>
    </source>
</evidence>
<dbReference type="EC" id="3.6.4.13" evidence="1"/>
<dbReference type="SUPFAM" id="SSF82708">
    <property type="entry name" value="R3H domain"/>
    <property type="match status" value="1"/>
</dbReference>
<dbReference type="SMART" id="SM00487">
    <property type="entry name" value="DEXDc"/>
    <property type="match status" value="1"/>
</dbReference>
<dbReference type="GO" id="GO:0003723">
    <property type="term" value="F:RNA binding"/>
    <property type="evidence" value="ECO:0007669"/>
    <property type="project" value="TreeGrafter"/>
</dbReference>
<dbReference type="EMBL" id="MLFT02000007">
    <property type="protein sequence ID" value="PHT42897.1"/>
    <property type="molecule type" value="Genomic_DNA"/>
</dbReference>
<name>A0A2G2WCE6_CAPBA</name>
<protein>
    <recommendedName>
        <fullName evidence="1">RNA helicase</fullName>
        <ecNumber evidence="1">3.6.4.13</ecNumber>
    </recommendedName>
</protein>
<evidence type="ECO:0000256" key="3">
    <source>
        <dbReference type="SAM" id="MobiDB-lite"/>
    </source>
</evidence>
<dbReference type="PANTHER" id="PTHR18934">
    <property type="entry name" value="ATP-DEPENDENT RNA HELICASE"/>
    <property type="match status" value="1"/>
</dbReference>
<reference evidence="5 6" key="1">
    <citation type="journal article" date="2017" name="Genome Biol.">
        <title>New reference genome sequences of hot pepper reveal the massive evolution of plant disease-resistance genes by retroduplication.</title>
        <authorList>
            <person name="Kim S."/>
            <person name="Park J."/>
            <person name="Yeom S.I."/>
            <person name="Kim Y.M."/>
            <person name="Seo E."/>
            <person name="Kim K.T."/>
            <person name="Kim M.S."/>
            <person name="Lee J.M."/>
            <person name="Cheong K."/>
            <person name="Shin H.S."/>
            <person name="Kim S.B."/>
            <person name="Han K."/>
            <person name="Lee J."/>
            <person name="Park M."/>
            <person name="Lee H.A."/>
            <person name="Lee H.Y."/>
            <person name="Lee Y."/>
            <person name="Oh S."/>
            <person name="Lee J.H."/>
            <person name="Choi E."/>
            <person name="Choi E."/>
            <person name="Lee S.E."/>
            <person name="Jeon J."/>
            <person name="Kim H."/>
            <person name="Choi G."/>
            <person name="Song H."/>
            <person name="Lee J."/>
            <person name="Lee S.C."/>
            <person name="Kwon J.K."/>
            <person name="Lee H.Y."/>
            <person name="Koo N."/>
            <person name="Hong Y."/>
            <person name="Kim R.W."/>
            <person name="Kang W.H."/>
            <person name="Huh J.H."/>
            <person name="Kang B.C."/>
            <person name="Yang T.J."/>
            <person name="Lee Y.H."/>
            <person name="Bennetzen J.L."/>
            <person name="Choi D."/>
        </authorList>
    </citation>
    <scope>NUCLEOTIDE SEQUENCE [LARGE SCALE GENOMIC DNA]</scope>
    <source>
        <strain evidence="6">cv. PBC81</strain>
    </source>
</reference>
<feature type="compositionally biased region" description="Low complexity" evidence="3">
    <location>
        <begin position="1"/>
        <end position="14"/>
    </location>
</feature>
<dbReference type="Gene3D" id="3.30.1370.50">
    <property type="entry name" value="R3H-like domain"/>
    <property type="match status" value="1"/>
</dbReference>
<dbReference type="InterPro" id="IPR014001">
    <property type="entry name" value="Helicase_ATP-bd"/>
</dbReference>
<dbReference type="InterPro" id="IPR036867">
    <property type="entry name" value="R3H_dom_sf"/>
</dbReference>
<dbReference type="Pfam" id="PF01424">
    <property type="entry name" value="R3H"/>
    <property type="match status" value="1"/>
</dbReference>
<dbReference type="InterPro" id="IPR001374">
    <property type="entry name" value="R3H_dom"/>
</dbReference>
<dbReference type="SUPFAM" id="SSF52540">
    <property type="entry name" value="P-loop containing nucleoside triphosphate hydrolases"/>
    <property type="match status" value="1"/>
</dbReference>
<gene>
    <name evidence="5" type="ORF">CQW23_16922</name>
</gene>
<dbReference type="AlphaFoldDB" id="A0A2G2WCE6"/>
<reference evidence="6" key="2">
    <citation type="journal article" date="2017" name="J. Anim. Genet.">
        <title>Multiple reference genome sequences of hot pepper reveal the massive evolution of plant disease resistance genes by retroduplication.</title>
        <authorList>
            <person name="Kim S."/>
            <person name="Park J."/>
            <person name="Yeom S.-I."/>
            <person name="Kim Y.-M."/>
            <person name="Seo E."/>
            <person name="Kim K.-T."/>
            <person name="Kim M.-S."/>
            <person name="Lee J.M."/>
            <person name="Cheong K."/>
            <person name="Shin H.-S."/>
            <person name="Kim S.-B."/>
            <person name="Han K."/>
            <person name="Lee J."/>
            <person name="Park M."/>
            <person name="Lee H.-A."/>
            <person name="Lee H.-Y."/>
            <person name="Lee Y."/>
            <person name="Oh S."/>
            <person name="Lee J.H."/>
            <person name="Choi E."/>
            <person name="Choi E."/>
            <person name="Lee S.E."/>
            <person name="Jeon J."/>
            <person name="Kim H."/>
            <person name="Choi G."/>
            <person name="Song H."/>
            <person name="Lee J."/>
            <person name="Lee S.-C."/>
            <person name="Kwon J.-K."/>
            <person name="Lee H.-Y."/>
            <person name="Koo N."/>
            <person name="Hong Y."/>
            <person name="Kim R.W."/>
            <person name="Kang W.-H."/>
            <person name="Huh J.H."/>
            <person name="Kang B.-C."/>
            <person name="Yang T.-J."/>
            <person name="Lee Y.-H."/>
            <person name="Bennetzen J.L."/>
            <person name="Choi D."/>
        </authorList>
    </citation>
    <scope>NUCLEOTIDE SEQUENCE [LARGE SCALE GENOMIC DNA]</scope>
    <source>
        <strain evidence="6">cv. PBC81</strain>
    </source>
</reference>
<dbReference type="InterPro" id="IPR027417">
    <property type="entry name" value="P-loop_NTPase"/>
</dbReference>
<feature type="region of interest" description="Disordered" evidence="3">
    <location>
        <begin position="1"/>
        <end position="30"/>
    </location>
</feature>
<organism evidence="5 6">
    <name type="scientific">Capsicum baccatum</name>
    <name type="common">Peruvian pepper</name>
    <dbReference type="NCBI Taxonomy" id="33114"/>
    <lineage>
        <taxon>Eukaryota</taxon>
        <taxon>Viridiplantae</taxon>
        <taxon>Streptophyta</taxon>
        <taxon>Embryophyta</taxon>
        <taxon>Tracheophyta</taxon>
        <taxon>Spermatophyta</taxon>
        <taxon>Magnoliopsida</taxon>
        <taxon>eudicotyledons</taxon>
        <taxon>Gunneridae</taxon>
        <taxon>Pentapetalae</taxon>
        <taxon>asterids</taxon>
        <taxon>lamiids</taxon>
        <taxon>Solanales</taxon>
        <taxon>Solanaceae</taxon>
        <taxon>Solanoideae</taxon>
        <taxon>Capsiceae</taxon>
        <taxon>Capsicum</taxon>
    </lineage>
</organism>
<proteinExistence type="predicted"/>
<dbReference type="OrthoDB" id="5600252at2759"/>
<dbReference type="STRING" id="33114.A0A2G2WCE6"/>
<comment type="caution">
    <text evidence="5">The sequence shown here is derived from an EMBL/GenBank/DDBJ whole genome shotgun (WGS) entry which is preliminary data.</text>
</comment>
<keyword evidence="6" id="KW-1185">Reference proteome</keyword>
<dbReference type="PANTHER" id="PTHR18934:SF213">
    <property type="entry name" value="3'-5' RNA HELICASE YTHDC2"/>
    <property type="match status" value="1"/>
</dbReference>
<evidence type="ECO:0000259" key="4">
    <source>
        <dbReference type="PROSITE" id="PS51192"/>
    </source>
</evidence>
<comment type="catalytic activity">
    <reaction evidence="2">
        <text>ATP + H2O = ADP + phosphate + H(+)</text>
        <dbReference type="Rhea" id="RHEA:13065"/>
        <dbReference type="ChEBI" id="CHEBI:15377"/>
        <dbReference type="ChEBI" id="CHEBI:15378"/>
        <dbReference type="ChEBI" id="CHEBI:30616"/>
        <dbReference type="ChEBI" id="CHEBI:43474"/>
        <dbReference type="ChEBI" id="CHEBI:456216"/>
        <dbReference type="EC" id="3.6.4.13"/>
    </reaction>
</comment>